<sequence length="328" mass="36921">MEASLKAFMKEIIDYAGLFPPSDLSLDPAIKNYSKYRSCEDRWMLSRFIIPALDLDQLAPYGDTLFKKADNPYSFSVLGKGTETMSEFEDHLQQITAAVNQFHDTHGSSVRTDMLEIKLPREVVFANDADLFADAYTLAVQELSKSSLTPNRLFFEGYFEKNWKKDISLLLDTMQSSNESIDTDHVDSIGYKLRCGGIEADMFPSVQQVSFALTEARKNNVALKATAGLHHPVRHYADSVQTKMHGFLNVFGGAMLGYAHDLSASELSEIISEEDPEQFIFTDDGFEWNDLHISTDDINELREVALISYGSCSFDEPREDLQNLGLMS</sequence>
<dbReference type="AlphaFoldDB" id="A0A5D3YMK0"/>
<keyword evidence="2" id="KW-1185">Reference proteome</keyword>
<organism evidence="1 2">
    <name type="scientific">Fodinibius salinus</name>
    <dbReference type="NCBI Taxonomy" id="860790"/>
    <lineage>
        <taxon>Bacteria</taxon>
        <taxon>Pseudomonadati</taxon>
        <taxon>Balneolota</taxon>
        <taxon>Balneolia</taxon>
        <taxon>Balneolales</taxon>
        <taxon>Balneolaceae</taxon>
        <taxon>Fodinibius</taxon>
    </lineage>
</organism>
<evidence type="ECO:0000313" key="2">
    <source>
        <dbReference type="Proteomes" id="UP000324595"/>
    </source>
</evidence>
<gene>
    <name evidence="1" type="ORF">LX73_1627</name>
</gene>
<dbReference type="Proteomes" id="UP000324595">
    <property type="component" value="Unassembled WGS sequence"/>
</dbReference>
<name>A0A5D3YMK0_9BACT</name>
<protein>
    <submittedName>
        <fullName evidence="1">Uncharacterized protein</fullName>
    </submittedName>
</protein>
<evidence type="ECO:0000313" key="1">
    <source>
        <dbReference type="EMBL" id="TYP93911.1"/>
    </source>
</evidence>
<dbReference type="EMBL" id="VNHY01000002">
    <property type="protein sequence ID" value="TYP93911.1"/>
    <property type="molecule type" value="Genomic_DNA"/>
</dbReference>
<dbReference type="OrthoDB" id="9778153at2"/>
<reference evidence="1 2" key="1">
    <citation type="submission" date="2019-07" db="EMBL/GenBank/DDBJ databases">
        <title>Genomic Encyclopedia of Archaeal and Bacterial Type Strains, Phase II (KMG-II): from individual species to whole genera.</title>
        <authorList>
            <person name="Goeker M."/>
        </authorList>
    </citation>
    <scope>NUCLEOTIDE SEQUENCE [LARGE SCALE GENOMIC DNA]</scope>
    <source>
        <strain evidence="1 2">DSM 21935</strain>
    </source>
</reference>
<comment type="caution">
    <text evidence="1">The sequence shown here is derived from an EMBL/GenBank/DDBJ whole genome shotgun (WGS) entry which is preliminary data.</text>
</comment>
<dbReference type="RefSeq" id="WP_148898952.1">
    <property type="nucleotide sequence ID" value="NZ_VNHY01000002.1"/>
</dbReference>
<accession>A0A5D3YMK0</accession>
<proteinExistence type="predicted"/>